<reference evidence="2 3" key="1">
    <citation type="submission" date="2016-07" db="EMBL/GenBank/DDBJ databases">
        <title>Multiple horizontal gene transfer events from other fungi enriched the ability of initially mycotrophic Trichoderma (Ascomycota) to feed on dead plant biomass.</title>
        <authorList>
            <consortium name="DOE Joint Genome Institute"/>
            <person name="Aerts A."/>
            <person name="Atanasova L."/>
            <person name="Chenthamara K."/>
            <person name="Zhang J."/>
            <person name="Grujic M."/>
            <person name="Henrissat B."/>
            <person name="Kuo A."/>
            <person name="Salamov A."/>
            <person name="Lipzen A."/>
            <person name="Labutti K."/>
            <person name="Barry K."/>
            <person name="Miao Y."/>
            <person name="Rahimi M.J."/>
            <person name="Shen Q."/>
            <person name="Grigoriev I.V."/>
            <person name="Kubicek C.P."/>
            <person name="Druzhinina I.S."/>
        </authorList>
    </citation>
    <scope>NUCLEOTIDE SEQUENCE [LARGE SCALE GENOMIC DNA]</scope>
    <source>
        <strain evidence="2 3">CBS 433.97</strain>
    </source>
</reference>
<feature type="compositionally biased region" description="Polar residues" evidence="1">
    <location>
        <begin position="38"/>
        <end position="47"/>
    </location>
</feature>
<dbReference type="AlphaFoldDB" id="A0A2T3ZLH3"/>
<name>A0A2T3ZLH3_TRIA4</name>
<proteinExistence type="predicted"/>
<evidence type="ECO:0000313" key="2">
    <source>
        <dbReference type="EMBL" id="PTB45633.1"/>
    </source>
</evidence>
<dbReference type="EMBL" id="KZ679257">
    <property type="protein sequence ID" value="PTB45633.1"/>
    <property type="molecule type" value="Genomic_DNA"/>
</dbReference>
<feature type="region of interest" description="Disordered" evidence="1">
    <location>
        <begin position="37"/>
        <end position="56"/>
    </location>
</feature>
<organism evidence="2 3">
    <name type="scientific">Trichoderma asperellum (strain ATCC 204424 / CBS 433.97 / NBRC 101777)</name>
    <dbReference type="NCBI Taxonomy" id="1042311"/>
    <lineage>
        <taxon>Eukaryota</taxon>
        <taxon>Fungi</taxon>
        <taxon>Dikarya</taxon>
        <taxon>Ascomycota</taxon>
        <taxon>Pezizomycotina</taxon>
        <taxon>Sordariomycetes</taxon>
        <taxon>Hypocreomycetidae</taxon>
        <taxon>Hypocreales</taxon>
        <taxon>Hypocreaceae</taxon>
        <taxon>Trichoderma</taxon>
    </lineage>
</organism>
<evidence type="ECO:0000256" key="1">
    <source>
        <dbReference type="SAM" id="MobiDB-lite"/>
    </source>
</evidence>
<evidence type="ECO:0000313" key="3">
    <source>
        <dbReference type="Proteomes" id="UP000240493"/>
    </source>
</evidence>
<dbReference type="OrthoDB" id="4898816at2759"/>
<gene>
    <name evidence="2" type="ORF">M441DRAFT_451918</name>
</gene>
<dbReference type="Proteomes" id="UP000240493">
    <property type="component" value="Unassembled WGS sequence"/>
</dbReference>
<accession>A0A2T3ZLH3</accession>
<protein>
    <submittedName>
        <fullName evidence="2">Uncharacterized protein</fullName>
    </submittedName>
</protein>
<sequence length="165" mass="17692">MSSTAVDWTSVLINLCNLAVNVLCLLGEEPVRRWVRQRSATPTTGSGDTEMGQGGELEEVRRSISQLTVRLDNINTHPTVSTASPPAPAAVPDPPIIIIMLPVFILAPAPPSPPHTVFTETPTVTTEDPTVITEPPTVVTVSRSSTPDIFFSLPPSPSHSEYSDR</sequence>
<keyword evidence="3" id="KW-1185">Reference proteome</keyword>